<dbReference type="EMBL" id="CASHSV030000513">
    <property type="protein sequence ID" value="CAJ2668580.1"/>
    <property type="molecule type" value="Genomic_DNA"/>
</dbReference>
<accession>A0ACB0LGP3</accession>
<comment type="caution">
    <text evidence="1">The sequence shown here is derived from an EMBL/GenBank/DDBJ whole genome shotgun (WGS) entry which is preliminary data.</text>
</comment>
<proteinExistence type="predicted"/>
<protein>
    <submittedName>
        <fullName evidence="1">Uncharacterized protein</fullName>
    </submittedName>
</protein>
<evidence type="ECO:0000313" key="2">
    <source>
        <dbReference type="Proteomes" id="UP001177021"/>
    </source>
</evidence>
<sequence length="305" mass="34607">MAYNLKLFLITLLICIIFSPTETASRFSHYNCTNIETFSPNSNYKINLNTLLSTLSSKASDTINNGYYNTSISTIGGTEDTIYGLFMCIGYTHHCGNCVKNSAKTLTSMCDSKKEAIIWSDKCMVHYSDRSFFDTMEESPSWCVNDSLDYQGSLDGFNKMLSYLMVNLVKRVNKASPRHATKLVMKNSILFEDKIFNGHVQCIPDISNDNCMKCLKDGIDYLQTSCARGKIRGSVLYPSCIVRYDTYPYFAQPIGKRHKNRGQPHFIIFHILVPVMMFLVAVFLFVKCVFSALANYQARKAFMAK</sequence>
<dbReference type="Proteomes" id="UP001177021">
    <property type="component" value="Unassembled WGS sequence"/>
</dbReference>
<name>A0ACB0LGP3_TRIPR</name>
<evidence type="ECO:0000313" key="1">
    <source>
        <dbReference type="EMBL" id="CAJ2668580.1"/>
    </source>
</evidence>
<reference evidence="1" key="1">
    <citation type="submission" date="2023-10" db="EMBL/GenBank/DDBJ databases">
        <authorList>
            <person name="Rodriguez Cubillos JULIANA M."/>
            <person name="De Vega J."/>
        </authorList>
    </citation>
    <scope>NUCLEOTIDE SEQUENCE</scope>
</reference>
<gene>
    <name evidence="1" type="ORF">MILVUS5_LOCUS32946</name>
</gene>
<keyword evidence="2" id="KW-1185">Reference proteome</keyword>
<organism evidence="1 2">
    <name type="scientific">Trifolium pratense</name>
    <name type="common">Red clover</name>
    <dbReference type="NCBI Taxonomy" id="57577"/>
    <lineage>
        <taxon>Eukaryota</taxon>
        <taxon>Viridiplantae</taxon>
        <taxon>Streptophyta</taxon>
        <taxon>Embryophyta</taxon>
        <taxon>Tracheophyta</taxon>
        <taxon>Spermatophyta</taxon>
        <taxon>Magnoliopsida</taxon>
        <taxon>eudicotyledons</taxon>
        <taxon>Gunneridae</taxon>
        <taxon>Pentapetalae</taxon>
        <taxon>rosids</taxon>
        <taxon>fabids</taxon>
        <taxon>Fabales</taxon>
        <taxon>Fabaceae</taxon>
        <taxon>Papilionoideae</taxon>
        <taxon>50 kb inversion clade</taxon>
        <taxon>NPAAA clade</taxon>
        <taxon>Hologalegina</taxon>
        <taxon>IRL clade</taxon>
        <taxon>Trifolieae</taxon>
        <taxon>Trifolium</taxon>
    </lineage>
</organism>